<dbReference type="Proteomes" id="UP000078540">
    <property type="component" value="Unassembled WGS sequence"/>
</dbReference>
<organism evidence="1 2">
    <name type="scientific">Atta colombica</name>
    <dbReference type="NCBI Taxonomy" id="520822"/>
    <lineage>
        <taxon>Eukaryota</taxon>
        <taxon>Metazoa</taxon>
        <taxon>Ecdysozoa</taxon>
        <taxon>Arthropoda</taxon>
        <taxon>Hexapoda</taxon>
        <taxon>Insecta</taxon>
        <taxon>Pterygota</taxon>
        <taxon>Neoptera</taxon>
        <taxon>Endopterygota</taxon>
        <taxon>Hymenoptera</taxon>
        <taxon>Apocrita</taxon>
        <taxon>Aculeata</taxon>
        <taxon>Formicoidea</taxon>
        <taxon>Formicidae</taxon>
        <taxon>Myrmicinae</taxon>
        <taxon>Atta</taxon>
    </lineage>
</organism>
<name>A0A195B4Z2_9HYME</name>
<gene>
    <name evidence="1" type="ORF">ALC53_10415</name>
</gene>
<evidence type="ECO:0000313" key="2">
    <source>
        <dbReference type="Proteomes" id="UP000078540"/>
    </source>
</evidence>
<accession>A0A195B4Z2</accession>
<keyword evidence="2" id="KW-1185">Reference proteome</keyword>
<dbReference type="AlphaFoldDB" id="A0A195B4Z2"/>
<protein>
    <submittedName>
        <fullName evidence="1">Uncharacterized protein</fullName>
    </submittedName>
</protein>
<evidence type="ECO:0000313" key="1">
    <source>
        <dbReference type="EMBL" id="KYM79249.1"/>
    </source>
</evidence>
<reference evidence="1 2" key="1">
    <citation type="submission" date="2015-09" db="EMBL/GenBank/DDBJ databases">
        <title>Atta colombica WGS genome.</title>
        <authorList>
            <person name="Nygaard S."/>
            <person name="Hu H."/>
            <person name="Boomsma J."/>
            <person name="Zhang G."/>
        </authorList>
    </citation>
    <scope>NUCLEOTIDE SEQUENCE [LARGE SCALE GENOMIC DNA]</scope>
    <source>
        <strain evidence="1">Treedump-2</strain>
        <tissue evidence="1">Whole body</tissue>
    </source>
</reference>
<dbReference type="EMBL" id="KQ976618">
    <property type="protein sequence ID" value="KYM79249.1"/>
    <property type="molecule type" value="Genomic_DNA"/>
</dbReference>
<proteinExistence type="predicted"/>
<sequence length="65" mass="7700">MIEQVRARDLNDRNLNEYFVGAKGQSERGFSSTVVEEKWKRMMVVKKVGVEMEATDYEDETRKRQ</sequence>